<sequence>MTTPELTSRILATLLRRQAAGTDELLTLLCQELPTSGRLLDVRLQALHDQQLVTRLDSAWLLTDDGLAVARSNPATFGLGIETPLTAPADPGRSGQSDTVTALALSFLRAHRAAFGDAPFEWEPHPRLRETAPDAPTRSTRPPR</sequence>
<dbReference type="OrthoDB" id="3851385at2"/>
<feature type="region of interest" description="Disordered" evidence="1">
    <location>
        <begin position="119"/>
        <end position="144"/>
    </location>
</feature>
<comment type="caution">
    <text evidence="2">The sequence shown here is derived from an EMBL/GenBank/DDBJ whole genome shotgun (WGS) entry which is preliminary data.</text>
</comment>
<feature type="compositionally biased region" description="Basic and acidic residues" evidence="1">
    <location>
        <begin position="122"/>
        <end position="132"/>
    </location>
</feature>
<organism evidence="2 3">
    <name type="scientific">Streptacidiphilus pinicola</name>
    <dbReference type="NCBI Taxonomy" id="2219663"/>
    <lineage>
        <taxon>Bacteria</taxon>
        <taxon>Bacillati</taxon>
        <taxon>Actinomycetota</taxon>
        <taxon>Actinomycetes</taxon>
        <taxon>Kitasatosporales</taxon>
        <taxon>Streptomycetaceae</taxon>
        <taxon>Streptacidiphilus</taxon>
    </lineage>
</organism>
<evidence type="ECO:0000313" key="2">
    <source>
        <dbReference type="EMBL" id="RAG81222.1"/>
    </source>
</evidence>
<dbReference type="RefSeq" id="WP_111507080.1">
    <property type="nucleotide sequence ID" value="NZ_QKYN01000171.1"/>
</dbReference>
<proteinExistence type="predicted"/>
<dbReference type="Proteomes" id="UP000248889">
    <property type="component" value="Unassembled WGS sequence"/>
</dbReference>
<dbReference type="EMBL" id="QKYN01000171">
    <property type="protein sequence ID" value="RAG81222.1"/>
    <property type="molecule type" value="Genomic_DNA"/>
</dbReference>
<evidence type="ECO:0000256" key="1">
    <source>
        <dbReference type="SAM" id="MobiDB-lite"/>
    </source>
</evidence>
<reference evidence="2 3" key="1">
    <citation type="submission" date="2018-06" db="EMBL/GenBank/DDBJ databases">
        <title>Streptacidiphilus pinicola sp. nov., isolated from pine grove soil.</title>
        <authorList>
            <person name="Roh S.G."/>
            <person name="Park S."/>
            <person name="Kim M.-K."/>
            <person name="Yun B.-R."/>
            <person name="Park J."/>
            <person name="Kim M.J."/>
            <person name="Kim Y.S."/>
            <person name="Kim S.B."/>
        </authorList>
    </citation>
    <scope>NUCLEOTIDE SEQUENCE [LARGE SCALE GENOMIC DNA]</scope>
    <source>
        <strain evidence="2 3">MMS16-CNU450</strain>
    </source>
</reference>
<dbReference type="AlphaFoldDB" id="A0A2X0I8E6"/>
<keyword evidence="3" id="KW-1185">Reference proteome</keyword>
<accession>A0A2X0I8E6</accession>
<name>A0A2X0I8E6_9ACTN</name>
<evidence type="ECO:0000313" key="3">
    <source>
        <dbReference type="Proteomes" id="UP000248889"/>
    </source>
</evidence>
<gene>
    <name evidence="2" type="ORF">DN069_33880</name>
</gene>
<protein>
    <submittedName>
        <fullName evidence="2">Uncharacterized protein</fullName>
    </submittedName>
</protein>